<evidence type="ECO:0000313" key="1">
    <source>
        <dbReference type="EMBL" id="KAJ9104638.1"/>
    </source>
</evidence>
<keyword evidence="2" id="KW-1185">Reference proteome</keyword>
<dbReference type="Proteomes" id="UP001227268">
    <property type="component" value="Unassembled WGS sequence"/>
</dbReference>
<name>A0ACC2VZM0_9TREE</name>
<sequence>MAPFAAASSRGPGTIDHGTGQKYTVNGEQGFSEAHLYNAVSPEYGTSDHDATPRGEYPPHHISTSTTLATPSPRKALQRYKTVKPSQSTGTLPTSVLGQQRNKAKSEIPGTKDGDSSVRDGEHGSEGKGISSGTMTSRTSKRKEPRNVDCIAPSDDENADSQGAFHASIMEQSKSKDGGMTGTGNITQLQEFSSDRQETFVQAPRLSVTSNGSASFGSTEHGEETTTTTTSPSSRPWLLSRSSSSTIDIPIESTEPSSPQEAESAVEAAASMVVPSDSYFPDVTTLLQGAGVLETTQESTSSRSGDMAVQTESPRNTGTKNTPSSAVSSPPNDRKPKSTAWPCSKKHGDTPIGMSEALALTDALGFKLGNPNAQLKTGTPSKVAPAKVLGEDAGSWMMDASGNHGGLSPTSQPHPSTEQKHDDDLRRQMSDAQASTLATDRFLSSSAPVGKQASLSQHSGARSMEDSLLESWGFTVSTPLCPPKCYPLSSPALNSVSKDRFCRASSSSSLSSTEKDDSRRRISSSTPPASFIVPPHASAYGNILGSRKSYTFSPGDDNSMQKQQNAPAPRSRLGSITAQPRTSSPMRDVVSDSPPSGRPSLLRDTSNDSTSGYSEAVSSSSNTPASSRHNSATGSDFYNHSRPWRRDSTMSAQSFDTSGTSRSSGVFSIDLVDHPGRHDDGSGFPAEGHDGAPNTHPSDAFCLSAVGQSAGEASPDDTSHSDEPHVVPYEGIVNIIPYDDKYLISVIMEGFTLDNITVAVKSVRNGIDRPVADDNCSMKSCGSANSGKSITAGNKTRKTKCVHLVADRWDDGVHFERKIAFGTDADFSKGIKARFDGNELQIDIPRSSRGASLWDLDRFLEPATLSTTQ</sequence>
<evidence type="ECO:0000313" key="2">
    <source>
        <dbReference type="Proteomes" id="UP001227268"/>
    </source>
</evidence>
<accession>A0ACC2VZM0</accession>
<protein>
    <submittedName>
        <fullName evidence="1">Uncharacterized protein</fullName>
    </submittedName>
</protein>
<organism evidence="1 2">
    <name type="scientific">Naganishia friedmannii</name>
    <dbReference type="NCBI Taxonomy" id="89922"/>
    <lineage>
        <taxon>Eukaryota</taxon>
        <taxon>Fungi</taxon>
        <taxon>Dikarya</taxon>
        <taxon>Basidiomycota</taxon>
        <taxon>Agaricomycotina</taxon>
        <taxon>Tremellomycetes</taxon>
        <taxon>Filobasidiales</taxon>
        <taxon>Filobasidiaceae</taxon>
        <taxon>Naganishia</taxon>
    </lineage>
</organism>
<comment type="caution">
    <text evidence="1">The sequence shown here is derived from an EMBL/GenBank/DDBJ whole genome shotgun (WGS) entry which is preliminary data.</text>
</comment>
<proteinExistence type="predicted"/>
<dbReference type="EMBL" id="JASBWT010000005">
    <property type="protein sequence ID" value="KAJ9104638.1"/>
    <property type="molecule type" value="Genomic_DNA"/>
</dbReference>
<reference evidence="1" key="1">
    <citation type="submission" date="2023-04" db="EMBL/GenBank/DDBJ databases">
        <title>Draft Genome sequencing of Naganishia species isolated from polar environments using Oxford Nanopore Technology.</title>
        <authorList>
            <person name="Leo P."/>
            <person name="Venkateswaran K."/>
        </authorList>
    </citation>
    <scope>NUCLEOTIDE SEQUENCE</scope>
    <source>
        <strain evidence="1">MNA-CCFEE 5423</strain>
    </source>
</reference>
<gene>
    <name evidence="1" type="ORF">QFC21_002136</name>
</gene>